<dbReference type="KEGG" id="nbv:T478_0071"/>
<dbReference type="GeneID" id="43685767"/>
<name>A0A0A7V0X2_9ARCH</name>
<evidence type="ECO:0000313" key="1">
    <source>
        <dbReference type="EMBL" id="AJA92518.1"/>
    </source>
</evidence>
<sequence length="53" mass="6126">MTDPVCNLCERKLSEHTYEESIKCAMELIKQGHKKIGMGQHRMRQSMSNDNST</sequence>
<proteinExistence type="predicted"/>
<dbReference type="RefSeq" id="WP_160271557.1">
    <property type="nucleotide sequence ID" value="NZ_CP007026.1"/>
</dbReference>
<evidence type="ECO:0000313" key="2">
    <source>
        <dbReference type="Proteomes" id="UP000030944"/>
    </source>
</evidence>
<dbReference type="EMBL" id="CP007026">
    <property type="protein sequence ID" value="AJA92518.1"/>
    <property type="molecule type" value="Genomic_DNA"/>
</dbReference>
<gene>
    <name evidence="1" type="ORF">T478_0071</name>
</gene>
<organism evidence="1 2">
    <name type="scientific">Candidatus Nitrosopelagicus brevis</name>
    <dbReference type="NCBI Taxonomy" id="1410606"/>
    <lineage>
        <taxon>Archaea</taxon>
        <taxon>Nitrososphaerota</taxon>
    </lineage>
</organism>
<reference evidence="1 2" key="1">
    <citation type="journal article" date="2015" name="Proc. Natl. Acad. Sci. U.S.A.">
        <title>Genomic and proteomic characterization of "Candidatus Nitrosopelagicus brevis": An ammonia-oxidizing archaeon from the open ocean.</title>
        <authorList>
            <person name="Santoro A.E."/>
            <person name="Dupont C.L."/>
            <person name="Richter R.A."/>
            <person name="Craig M.T."/>
            <person name="Carini P."/>
            <person name="McIlvin M.R."/>
            <person name="Yang Y."/>
            <person name="Orsi W.D."/>
            <person name="Moran D.M."/>
            <person name="Saito M.A."/>
        </authorList>
    </citation>
    <scope>NUCLEOTIDE SEQUENCE [LARGE SCALE GENOMIC DNA]</scope>
    <source>
        <strain evidence="2">V2</strain>
    </source>
</reference>
<dbReference type="Proteomes" id="UP000030944">
    <property type="component" value="Chromosome"/>
</dbReference>
<accession>A0A0A7V0X2</accession>
<dbReference type="AlphaFoldDB" id="A0A0A7V0X2"/>
<dbReference type="HOGENOM" id="CLU_3056940_0_0_2"/>
<protein>
    <submittedName>
        <fullName evidence="1">Uncharacterized protein</fullName>
    </submittedName>
</protein>